<dbReference type="EMBL" id="CP021383">
    <property type="protein sequence ID" value="ARU50160.1"/>
    <property type="molecule type" value="Genomic_DNA"/>
</dbReference>
<reference evidence="2 3" key="1">
    <citation type="submission" date="2017-05" db="EMBL/GenBank/DDBJ databases">
        <authorList>
            <person name="Song R."/>
            <person name="Chenine A.L."/>
            <person name="Ruprecht R.M."/>
        </authorList>
    </citation>
    <scope>NUCLEOTIDE SEQUENCE [LARGE SCALE GENOMIC DNA]</scope>
    <source>
        <strain evidence="2 3">PSBB019</strain>
    </source>
</reference>
<dbReference type="EMBL" id="CP021383">
    <property type="protein sequence ID" value="ARU50136.1"/>
    <property type="molecule type" value="Genomic_DNA"/>
</dbReference>
<gene>
    <name evidence="1" type="ORF">CBR64_00010</name>
    <name evidence="2" type="ORF">CBR64_00135</name>
</gene>
<evidence type="ECO:0000313" key="3">
    <source>
        <dbReference type="Proteomes" id="UP000196228"/>
    </source>
</evidence>
<accession>A0A1Y0HQE7</accession>
<sequence length="80" mass="8940">MRAENRGIEYPTCDHGYRTDRSTKDGYPLCPWCRDVAKARRRQAARTTQQADASPSLSAPVIDHAALAAHDTTLFDDDHP</sequence>
<dbReference type="AlphaFoldDB" id="A0A1Y0HQE7"/>
<dbReference type="KEGG" id="cceu:CBR64_00010"/>
<evidence type="ECO:0000313" key="1">
    <source>
        <dbReference type="EMBL" id="ARU50136.1"/>
    </source>
</evidence>
<dbReference type="Proteomes" id="UP000196228">
    <property type="component" value="Chromosome"/>
</dbReference>
<dbReference type="KEGG" id="cceu:CBR64_00135"/>
<dbReference type="RefSeq" id="WP_087469227.1">
    <property type="nucleotide sequence ID" value="NZ_CP021383.1"/>
</dbReference>
<dbReference type="OrthoDB" id="2106077at201174"/>
<organism evidence="2 3">
    <name type="scientific">Cellulosimicrobium cellulans</name>
    <name type="common">Arthrobacter luteus</name>
    <dbReference type="NCBI Taxonomy" id="1710"/>
    <lineage>
        <taxon>Bacteria</taxon>
        <taxon>Bacillati</taxon>
        <taxon>Actinomycetota</taxon>
        <taxon>Actinomycetes</taxon>
        <taxon>Micrococcales</taxon>
        <taxon>Promicromonosporaceae</taxon>
        <taxon>Cellulosimicrobium</taxon>
    </lineage>
</organism>
<protein>
    <submittedName>
        <fullName evidence="2">Uncharacterized protein</fullName>
    </submittedName>
</protein>
<evidence type="ECO:0000313" key="2">
    <source>
        <dbReference type="EMBL" id="ARU50160.1"/>
    </source>
</evidence>
<name>A0A1Y0HQE7_CELCE</name>
<proteinExistence type="predicted"/>